<dbReference type="Proteomes" id="UP001165685">
    <property type="component" value="Unassembled WGS sequence"/>
</dbReference>
<dbReference type="PANTHER" id="PTHR42939:SF1">
    <property type="entry name" value="ABC TRANSPORTER ATP-BINDING PROTEIN ALBC-RELATED"/>
    <property type="match status" value="1"/>
</dbReference>
<organism evidence="6 7">
    <name type="scientific">Nocardiopsis suaedae</name>
    <dbReference type="NCBI Taxonomy" id="3018444"/>
    <lineage>
        <taxon>Bacteria</taxon>
        <taxon>Bacillati</taxon>
        <taxon>Actinomycetota</taxon>
        <taxon>Actinomycetes</taxon>
        <taxon>Streptosporangiales</taxon>
        <taxon>Nocardiopsidaceae</taxon>
        <taxon>Nocardiopsis</taxon>
    </lineage>
</organism>
<dbReference type="CDD" id="cd03230">
    <property type="entry name" value="ABC_DR_subfamily_A"/>
    <property type="match status" value="1"/>
</dbReference>
<dbReference type="InterPro" id="IPR003593">
    <property type="entry name" value="AAA+_ATPase"/>
</dbReference>
<dbReference type="InterPro" id="IPR008144">
    <property type="entry name" value="Guanylate_kin-like_dom"/>
</dbReference>
<gene>
    <name evidence="6" type="ORF">O4U47_01590</name>
</gene>
<feature type="domain" description="ABC transporter" evidence="5">
    <location>
        <begin position="5"/>
        <end position="208"/>
    </location>
</feature>
<reference evidence="6" key="1">
    <citation type="submission" date="2023-01" db="EMBL/GenBank/DDBJ databases">
        <title>Draft genome sequence of Nocardiopsis sp. LSu2-4 isolated from halophytes.</title>
        <authorList>
            <person name="Duangmal K."/>
            <person name="Chantavorakit T."/>
        </authorList>
    </citation>
    <scope>NUCLEOTIDE SEQUENCE</scope>
    <source>
        <strain evidence="6">LSu2-4</strain>
    </source>
</reference>
<evidence type="ECO:0000259" key="5">
    <source>
        <dbReference type="PROSITE" id="PS50893"/>
    </source>
</evidence>
<keyword evidence="1" id="KW-0813">Transport</keyword>
<dbReference type="EMBL" id="JAQFWP010000002">
    <property type="protein sequence ID" value="MDA2803190.1"/>
    <property type="molecule type" value="Genomic_DNA"/>
</dbReference>
<dbReference type="Pfam" id="PF00005">
    <property type="entry name" value="ABC_tran"/>
    <property type="match status" value="1"/>
</dbReference>
<evidence type="ECO:0000313" key="7">
    <source>
        <dbReference type="Proteomes" id="UP001165685"/>
    </source>
</evidence>
<accession>A0ABT4TEW2</accession>
<dbReference type="InterPro" id="IPR051782">
    <property type="entry name" value="ABC_Transporter_VariousFunc"/>
</dbReference>
<protein>
    <submittedName>
        <fullName evidence="6">ABC transporter ATP-binding protein</fullName>
    </submittedName>
</protein>
<feature type="domain" description="Guanylate kinase-like" evidence="4">
    <location>
        <begin position="30"/>
        <end position="208"/>
    </location>
</feature>
<evidence type="ECO:0000256" key="3">
    <source>
        <dbReference type="ARBA" id="ARBA00022840"/>
    </source>
</evidence>
<keyword evidence="7" id="KW-1185">Reference proteome</keyword>
<evidence type="ECO:0000259" key="4">
    <source>
        <dbReference type="PROSITE" id="PS50052"/>
    </source>
</evidence>
<name>A0ABT4TEW2_9ACTN</name>
<proteinExistence type="predicted"/>
<keyword evidence="3 6" id="KW-0067">ATP-binding</keyword>
<dbReference type="PROSITE" id="PS50893">
    <property type="entry name" value="ABC_TRANSPORTER_2"/>
    <property type="match status" value="1"/>
</dbReference>
<dbReference type="SUPFAM" id="SSF52540">
    <property type="entry name" value="P-loop containing nucleoside triphosphate hydrolases"/>
    <property type="match status" value="1"/>
</dbReference>
<evidence type="ECO:0000313" key="6">
    <source>
        <dbReference type="EMBL" id="MDA2803190.1"/>
    </source>
</evidence>
<evidence type="ECO:0000256" key="1">
    <source>
        <dbReference type="ARBA" id="ARBA00022448"/>
    </source>
</evidence>
<dbReference type="PANTHER" id="PTHR42939">
    <property type="entry name" value="ABC TRANSPORTER ATP-BINDING PROTEIN ALBC-RELATED"/>
    <property type="match status" value="1"/>
</dbReference>
<dbReference type="InterPro" id="IPR027417">
    <property type="entry name" value="P-loop_NTPase"/>
</dbReference>
<sequence length="208" mass="22378">MDPVLTTDGVVQRYGGRRVLGPIDLRLEAGGGLAVRGPNGAGKSTLVRVVAGREEPDEGEVRVCGRPPRETDLEFRRDVFVLDEAVFYPDLTVREHLELAAIGHGAGRGAAELVGRAVERCRLSGHADMAPGRLSKGLRQLMMLAGILVRPPARLAVLDEPERHLDGDARDLLAVLVEEARERGTAVLLATHSDALADRVCDARTDLS</sequence>
<dbReference type="PROSITE" id="PS50052">
    <property type="entry name" value="GUANYLATE_KINASE_2"/>
    <property type="match status" value="1"/>
</dbReference>
<comment type="caution">
    <text evidence="6">The sequence shown here is derived from an EMBL/GenBank/DDBJ whole genome shotgun (WGS) entry which is preliminary data.</text>
</comment>
<dbReference type="GO" id="GO:0005524">
    <property type="term" value="F:ATP binding"/>
    <property type="evidence" value="ECO:0007669"/>
    <property type="project" value="UniProtKB-KW"/>
</dbReference>
<dbReference type="Gene3D" id="3.40.50.300">
    <property type="entry name" value="P-loop containing nucleotide triphosphate hydrolases"/>
    <property type="match status" value="1"/>
</dbReference>
<dbReference type="InterPro" id="IPR003439">
    <property type="entry name" value="ABC_transporter-like_ATP-bd"/>
</dbReference>
<evidence type="ECO:0000256" key="2">
    <source>
        <dbReference type="ARBA" id="ARBA00022741"/>
    </source>
</evidence>
<keyword evidence="2" id="KW-0547">Nucleotide-binding</keyword>
<dbReference type="SMART" id="SM00382">
    <property type="entry name" value="AAA"/>
    <property type="match status" value="1"/>
</dbReference>
<dbReference type="RefSeq" id="WP_270675405.1">
    <property type="nucleotide sequence ID" value="NZ_JAQFWP010000002.1"/>
</dbReference>